<reference evidence="1" key="2">
    <citation type="submission" date="2023-01" db="EMBL/GenBank/DDBJ databases">
        <title>Draft genome sequence of Portibacter lacus strain NBRC 108769.</title>
        <authorList>
            <person name="Sun Q."/>
            <person name="Mori K."/>
        </authorList>
    </citation>
    <scope>NUCLEOTIDE SEQUENCE</scope>
    <source>
        <strain evidence="1">NBRC 108769</strain>
    </source>
</reference>
<proteinExistence type="predicted"/>
<organism evidence="1 2">
    <name type="scientific">Portibacter lacus</name>
    <dbReference type="NCBI Taxonomy" id="1099794"/>
    <lineage>
        <taxon>Bacteria</taxon>
        <taxon>Pseudomonadati</taxon>
        <taxon>Bacteroidota</taxon>
        <taxon>Saprospiria</taxon>
        <taxon>Saprospirales</taxon>
        <taxon>Haliscomenobacteraceae</taxon>
        <taxon>Portibacter</taxon>
    </lineage>
</organism>
<keyword evidence="2" id="KW-1185">Reference proteome</keyword>
<dbReference type="RefSeq" id="WP_235293531.1">
    <property type="nucleotide sequence ID" value="NZ_BSOH01000037.1"/>
</dbReference>
<comment type="caution">
    <text evidence="1">The sequence shown here is derived from an EMBL/GenBank/DDBJ whole genome shotgun (WGS) entry which is preliminary data.</text>
</comment>
<dbReference type="SUPFAM" id="SSF48452">
    <property type="entry name" value="TPR-like"/>
    <property type="match status" value="1"/>
</dbReference>
<dbReference type="EMBL" id="BSOH01000037">
    <property type="protein sequence ID" value="GLR20009.1"/>
    <property type="molecule type" value="Genomic_DNA"/>
</dbReference>
<dbReference type="Proteomes" id="UP001156666">
    <property type="component" value="Unassembled WGS sequence"/>
</dbReference>
<protein>
    <recommendedName>
        <fullName evidence="3">Tetratricopeptide repeat protein</fullName>
    </recommendedName>
</protein>
<evidence type="ECO:0008006" key="3">
    <source>
        <dbReference type="Google" id="ProtNLM"/>
    </source>
</evidence>
<name>A0AA37WHU7_9BACT</name>
<gene>
    <name evidence="1" type="ORF">GCM10007940_46250</name>
</gene>
<sequence>MKQKLKKIQVYANSLLPHETTYLLQEQKMEDEEKLSILKIIAYNSNNFTHPKAFDFSIDKRKYSHLLSWMRRKLDSIDVDKQLEWILDAKKHVLLDSISQEEEKRLLNSLKKFDSTSFYFVEFYNLLLHFRHFLLIRMRYDDYQIVNTYIEKEKFNYEKSKLVYEKMHQISFDIIGASNLEEGEGLSWLKWLHECYEDEKLDGQNRYMALIRISFVSLKYDRLNELKDIFLRAELFFETGKNYSKRLLLNHYGNMLILFDKLGDREKAIHYGYLSIKELELNPDSVIYLNNLNNVLIKNQKYEEALSLIEKSSFKVKSNKNFHATIGFVSNHIRCLSKTGKVKEAIIKGRLFFNVYHKKILSFRWHRFFSAFLGALLIEERHAEIIQYIEKYKLLTLRNKETYLGKSSNIIDIYYIISRHQEGIINQDQFNENLKDMILDSAVQKEKLDKELIEYIDKMKKHMK</sequence>
<accession>A0AA37WHU7</accession>
<evidence type="ECO:0000313" key="2">
    <source>
        <dbReference type="Proteomes" id="UP001156666"/>
    </source>
</evidence>
<dbReference type="Gene3D" id="1.25.40.10">
    <property type="entry name" value="Tetratricopeptide repeat domain"/>
    <property type="match status" value="1"/>
</dbReference>
<dbReference type="InterPro" id="IPR011990">
    <property type="entry name" value="TPR-like_helical_dom_sf"/>
</dbReference>
<evidence type="ECO:0000313" key="1">
    <source>
        <dbReference type="EMBL" id="GLR20009.1"/>
    </source>
</evidence>
<reference evidence="1" key="1">
    <citation type="journal article" date="2014" name="Int. J. Syst. Evol. Microbiol.">
        <title>Complete genome sequence of Corynebacterium casei LMG S-19264T (=DSM 44701T), isolated from a smear-ripened cheese.</title>
        <authorList>
            <consortium name="US DOE Joint Genome Institute (JGI-PGF)"/>
            <person name="Walter F."/>
            <person name="Albersmeier A."/>
            <person name="Kalinowski J."/>
            <person name="Ruckert C."/>
        </authorList>
    </citation>
    <scope>NUCLEOTIDE SEQUENCE</scope>
    <source>
        <strain evidence="1">NBRC 108769</strain>
    </source>
</reference>
<dbReference type="AlphaFoldDB" id="A0AA37WHU7"/>